<proteinExistence type="inferred from homology"/>
<dbReference type="Proteomes" id="UP000003302">
    <property type="component" value="Unassembled WGS sequence"/>
</dbReference>
<evidence type="ECO:0000256" key="3">
    <source>
        <dbReference type="ARBA" id="ARBA00022840"/>
    </source>
</evidence>
<dbReference type="PANTHER" id="PTHR19375">
    <property type="entry name" value="HEAT SHOCK PROTEIN 70KDA"/>
    <property type="match status" value="1"/>
</dbReference>
<dbReference type="GO" id="GO:0140662">
    <property type="term" value="F:ATP-dependent protein folding chaperone"/>
    <property type="evidence" value="ECO:0007669"/>
    <property type="project" value="InterPro"/>
</dbReference>
<dbReference type="InterPro" id="IPR043129">
    <property type="entry name" value="ATPase_NBD"/>
</dbReference>
<dbReference type="Pfam" id="PF00012">
    <property type="entry name" value="HSP70"/>
    <property type="match status" value="2"/>
</dbReference>
<reference evidence="4 5" key="1">
    <citation type="submission" date="2011-01" db="EMBL/GenBank/DDBJ databases">
        <title>Shigella flexneri CDC 796-83 whole genome shotgun sequencing project.</title>
        <authorList>
            <person name="Mane S.P."/>
            <person name="Sobral B.W."/>
            <person name="Cebula T."/>
            <person name="Chertkov O."/>
            <person name="Munk A.C."/>
            <person name="Tapia R."/>
            <person name="Green L."/>
            <person name="Rogers Y."/>
            <person name="Detter J.C."/>
            <person name="Bruce D."/>
            <person name="Brettin T.S."/>
        </authorList>
    </citation>
    <scope>NUCLEOTIDE SEQUENCE [LARGE SCALE GENOMIC DNA]</scope>
    <source>
        <strain evidence="4 5">CDC 796-83</strain>
    </source>
</reference>
<dbReference type="Gene3D" id="3.30.420.40">
    <property type="match status" value="1"/>
</dbReference>
<dbReference type="SUPFAM" id="SSF53067">
    <property type="entry name" value="Actin-like ATPase domain"/>
    <property type="match status" value="1"/>
</dbReference>
<protein>
    <submittedName>
        <fullName evidence="4">DnaK family protein HscC</fullName>
    </submittedName>
</protein>
<evidence type="ECO:0000256" key="1">
    <source>
        <dbReference type="ARBA" id="ARBA00007381"/>
    </source>
</evidence>
<comment type="similarity">
    <text evidence="1">Belongs to the heat shock protein 70 family.</text>
</comment>
<name>A0A6N3QPG7_SHIFL</name>
<dbReference type="AlphaFoldDB" id="A0A6N3QPG7"/>
<gene>
    <name evidence="4" type="ORF">SGF_02391</name>
</gene>
<dbReference type="EMBL" id="AERO01000098">
    <property type="protein sequence ID" value="EFW60141.1"/>
    <property type="molecule type" value="Genomic_DNA"/>
</dbReference>
<accession>A0A6N3QPG7</accession>
<evidence type="ECO:0000313" key="5">
    <source>
        <dbReference type="Proteomes" id="UP000003302"/>
    </source>
</evidence>
<sequence length="148" mass="16292">MDNAELTIGIDLGTTNSLIAVWKDGAAQLIPNKFGEYLTPSIISMDENNHILVGKPAVSRRTSHPDKTAALFKRAMGSNTNWRLGSDTFNAPELSSLVLRSLKEDAEEFLQRPIKDVVISVPAYFSDEQRKHTPFSCGVSRVKCGTLN</sequence>
<dbReference type="PRINTS" id="PR00301">
    <property type="entry name" value="HEATSHOCK70"/>
</dbReference>
<dbReference type="GO" id="GO:0005524">
    <property type="term" value="F:ATP binding"/>
    <property type="evidence" value="ECO:0007669"/>
    <property type="project" value="UniProtKB-KW"/>
</dbReference>
<keyword evidence="3" id="KW-0067">ATP-binding</keyword>
<evidence type="ECO:0000313" key="4">
    <source>
        <dbReference type="EMBL" id="EFW60141.1"/>
    </source>
</evidence>
<dbReference type="InterPro" id="IPR018181">
    <property type="entry name" value="Heat_shock_70_CS"/>
</dbReference>
<comment type="caution">
    <text evidence="4">The sequence shown here is derived from an EMBL/GenBank/DDBJ whole genome shotgun (WGS) entry which is preliminary data.</text>
</comment>
<organism evidence="4 5">
    <name type="scientific">Shigella flexneri CDC 796-83</name>
    <dbReference type="NCBI Taxonomy" id="945360"/>
    <lineage>
        <taxon>Bacteria</taxon>
        <taxon>Pseudomonadati</taxon>
        <taxon>Pseudomonadota</taxon>
        <taxon>Gammaproteobacteria</taxon>
        <taxon>Enterobacterales</taxon>
        <taxon>Enterobacteriaceae</taxon>
        <taxon>Shigella</taxon>
    </lineage>
</organism>
<evidence type="ECO:0000256" key="2">
    <source>
        <dbReference type="ARBA" id="ARBA00022741"/>
    </source>
</evidence>
<keyword evidence="2" id="KW-0547">Nucleotide-binding</keyword>
<dbReference type="FunFam" id="3.30.420.40:FF:000144">
    <property type="entry name" value="Molecular chaperone HscC"/>
    <property type="match status" value="1"/>
</dbReference>
<dbReference type="InterPro" id="IPR013126">
    <property type="entry name" value="Hsp_70_fam"/>
</dbReference>
<dbReference type="PROSITE" id="PS00297">
    <property type="entry name" value="HSP70_1"/>
    <property type="match status" value="1"/>
</dbReference>